<dbReference type="InterPro" id="IPR000504">
    <property type="entry name" value="RRM_dom"/>
</dbReference>
<reference evidence="3" key="2">
    <citation type="submission" date="2020-06" db="EMBL/GenBank/DDBJ databases">
        <title>Helianthus annuus Genome sequencing and assembly Release 2.</title>
        <authorList>
            <person name="Gouzy J."/>
            <person name="Langlade N."/>
            <person name="Munos S."/>
        </authorList>
    </citation>
    <scope>NUCLEOTIDE SEQUENCE</scope>
    <source>
        <tissue evidence="3">Leaves</tissue>
    </source>
</reference>
<keyword evidence="4" id="KW-1185">Reference proteome</keyword>
<evidence type="ECO:0000313" key="3">
    <source>
        <dbReference type="EMBL" id="KAF5776481.1"/>
    </source>
</evidence>
<dbReference type="PROSITE" id="PS50102">
    <property type="entry name" value="RRM"/>
    <property type="match status" value="1"/>
</dbReference>
<dbReference type="Gramene" id="mRNA:HanXRQr2_Chr12g0524741">
    <property type="protein sequence ID" value="CDS:HanXRQr2_Chr12g0524741.1"/>
    <property type="gene ID" value="HanXRQr2_Chr12g0524741"/>
</dbReference>
<dbReference type="AlphaFoldDB" id="A0A9K3EPK6"/>
<accession>A0A9K3EPK6</accession>
<dbReference type="EMBL" id="MNCJ02000327">
    <property type="protein sequence ID" value="KAF5776481.1"/>
    <property type="molecule type" value="Genomic_DNA"/>
</dbReference>
<dbReference type="CDD" id="cd00590">
    <property type="entry name" value="RRM_SF"/>
    <property type="match status" value="1"/>
</dbReference>
<evidence type="ECO:0000259" key="2">
    <source>
        <dbReference type="PROSITE" id="PS50102"/>
    </source>
</evidence>
<dbReference type="Proteomes" id="UP000215914">
    <property type="component" value="Unassembled WGS sequence"/>
</dbReference>
<dbReference type="Pfam" id="PF00076">
    <property type="entry name" value="RRM_1"/>
    <property type="match status" value="1"/>
</dbReference>
<keyword evidence="1" id="KW-0694">RNA-binding</keyword>
<dbReference type="InterPro" id="IPR012677">
    <property type="entry name" value="Nucleotide-bd_a/b_plait_sf"/>
</dbReference>
<proteinExistence type="predicted"/>
<dbReference type="SMART" id="SM00360">
    <property type="entry name" value="RRM"/>
    <property type="match status" value="1"/>
</dbReference>
<reference evidence="3" key="1">
    <citation type="journal article" date="2017" name="Nature">
        <title>The sunflower genome provides insights into oil metabolism, flowering and Asterid evolution.</title>
        <authorList>
            <person name="Badouin H."/>
            <person name="Gouzy J."/>
            <person name="Grassa C.J."/>
            <person name="Murat F."/>
            <person name="Staton S.E."/>
            <person name="Cottret L."/>
            <person name="Lelandais-Briere C."/>
            <person name="Owens G.L."/>
            <person name="Carrere S."/>
            <person name="Mayjonade B."/>
            <person name="Legrand L."/>
            <person name="Gill N."/>
            <person name="Kane N.C."/>
            <person name="Bowers J.E."/>
            <person name="Hubner S."/>
            <person name="Bellec A."/>
            <person name="Berard A."/>
            <person name="Berges H."/>
            <person name="Blanchet N."/>
            <person name="Boniface M.C."/>
            <person name="Brunel D."/>
            <person name="Catrice O."/>
            <person name="Chaidir N."/>
            <person name="Claudel C."/>
            <person name="Donnadieu C."/>
            <person name="Faraut T."/>
            <person name="Fievet G."/>
            <person name="Helmstetter N."/>
            <person name="King M."/>
            <person name="Knapp S.J."/>
            <person name="Lai Z."/>
            <person name="Le Paslier M.C."/>
            <person name="Lippi Y."/>
            <person name="Lorenzon L."/>
            <person name="Mandel J.R."/>
            <person name="Marage G."/>
            <person name="Marchand G."/>
            <person name="Marquand E."/>
            <person name="Bret-Mestries E."/>
            <person name="Morien E."/>
            <person name="Nambeesan S."/>
            <person name="Nguyen T."/>
            <person name="Pegot-Espagnet P."/>
            <person name="Pouilly N."/>
            <person name="Raftis F."/>
            <person name="Sallet E."/>
            <person name="Schiex T."/>
            <person name="Thomas J."/>
            <person name="Vandecasteele C."/>
            <person name="Vares D."/>
            <person name="Vear F."/>
            <person name="Vautrin S."/>
            <person name="Crespi M."/>
            <person name="Mangin B."/>
            <person name="Burke J.M."/>
            <person name="Salse J."/>
            <person name="Munos S."/>
            <person name="Vincourt P."/>
            <person name="Rieseberg L.H."/>
            <person name="Langlade N.B."/>
        </authorList>
    </citation>
    <scope>NUCLEOTIDE SEQUENCE</scope>
    <source>
        <tissue evidence="3">Leaves</tissue>
    </source>
</reference>
<evidence type="ECO:0000313" key="4">
    <source>
        <dbReference type="Proteomes" id="UP000215914"/>
    </source>
</evidence>
<dbReference type="GO" id="GO:0003723">
    <property type="term" value="F:RNA binding"/>
    <property type="evidence" value="ECO:0007669"/>
    <property type="project" value="UniProtKB-UniRule"/>
</dbReference>
<organism evidence="3 4">
    <name type="scientific">Helianthus annuus</name>
    <name type="common">Common sunflower</name>
    <dbReference type="NCBI Taxonomy" id="4232"/>
    <lineage>
        <taxon>Eukaryota</taxon>
        <taxon>Viridiplantae</taxon>
        <taxon>Streptophyta</taxon>
        <taxon>Embryophyta</taxon>
        <taxon>Tracheophyta</taxon>
        <taxon>Spermatophyta</taxon>
        <taxon>Magnoliopsida</taxon>
        <taxon>eudicotyledons</taxon>
        <taxon>Gunneridae</taxon>
        <taxon>Pentapetalae</taxon>
        <taxon>asterids</taxon>
        <taxon>campanulids</taxon>
        <taxon>Asterales</taxon>
        <taxon>Asteraceae</taxon>
        <taxon>Asteroideae</taxon>
        <taxon>Heliantheae alliance</taxon>
        <taxon>Heliantheae</taxon>
        <taxon>Helianthus</taxon>
    </lineage>
</organism>
<name>A0A9K3EPK6_HELAN</name>
<dbReference type="Gene3D" id="3.30.70.330">
    <property type="match status" value="1"/>
</dbReference>
<evidence type="ECO:0000256" key="1">
    <source>
        <dbReference type="PROSITE-ProRule" id="PRU00176"/>
    </source>
</evidence>
<protein>
    <submittedName>
        <fullName evidence="3">RNA recognition motif domain, nucleotide-binding alpha-beta plait domain superfamily</fullName>
    </submittedName>
</protein>
<sequence>MSRGGRRGLFGSFGANYVRFNKDDGWNTVLSKKEARKEKIFLNRELRLRNATSFFVSNLPDDCTRDRLWKAFAFMDNLEDVFILGKKDKAGNNFGFVKLSNVWDVDSCMESMKEVSIDGAIIGVNLAKFNRDGSKKEKFNPGERVSVFSRLNFGGPVRRSKPNVVGMTSGNIDSRSFSNVVSNKICIIQVNTVELPPMDTETKKKWELRPLIGEVKDIETLNNLKSHLDGLVDEGPFLRYLGGLKVLVTFSNQEVANDFLRNRGEEWATWFSRLYVWDGTPPLFERVA</sequence>
<comment type="caution">
    <text evidence="3">The sequence shown here is derived from an EMBL/GenBank/DDBJ whole genome shotgun (WGS) entry which is preliminary data.</text>
</comment>
<dbReference type="InterPro" id="IPR035979">
    <property type="entry name" value="RBD_domain_sf"/>
</dbReference>
<gene>
    <name evidence="3" type="ORF">HanXRQr2_Chr12g0524741</name>
</gene>
<dbReference type="SUPFAM" id="SSF54928">
    <property type="entry name" value="RNA-binding domain, RBD"/>
    <property type="match status" value="1"/>
</dbReference>
<feature type="domain" description="RRM" evidence="2">
    <location>
        <begin position="52"/>
        <end position="129"/>
    </location>
</feature>